<gene>
    <name evidence="2" type="ORF">FHU37_005079</name>
</gene>
<dbReference type="AlphaFoldDB" id="A0A853A3K3"/>
<keyword evidence="3" id="KW-1185">Reference proteome</keyword>
<evidence type="ECO:0008006" key="4">
    <source>
        <dbReference type="Google" id="ProtNLM"/>
    </source>
</evidence>
<evidence type="ECO:0000313" key="3">
    <source>
        <dbReference type="Proteomes" id="UP000567795"/>
    </source>
</evidence>
<evidence type="ECO:0000256" key="1">
    <source>
        <dbReference type="SAM" id="Phobius"/>
    </source>
</evidence>
<keyword evidence="1" id="KW-1133">Transmembrane helix</keyword>
<sequence>MAKKRGRETVRDMVFSLGAVGIVVAAMIAVAPHEETDPVRPVDYTVDLQAARRSAPYPVLAPEGLPERWRATSVRFDGADPNATTWHLGFINPQEEYAAVEQSNGPEQGFLDEVLRGGEDDGTAVVEGEEWRRLQGDRYRGLVRQDAEGVTTAVLGTAPYEQLAELAGALEHS</sequence>
<comment type="caution">
    <text evidence="2">The sequence shown here is derived from an EMBL/GenBank/DDBJ whole genome shotgun (WGS) entry which is preliminary data.</text>
</comment>
<organism evidence="2 3">
    <name type="scientific">Allostreptomyces psammosilenae</name>
    <dbReference type="NCBI Taxonomy" id="1892865"/>
    <lineage>
        <taxon>Bacteria</taxon>
        <taxon>Bacillati</taxon>
        <taxon>Actinomycetota</taxon>
        <taxon>Actinomycetes</taxon>
        <taxon>Kitasatosporales</taxon>
        <taxon>Streptomycetaceae</taxon>
        <taxon>Allostreptomyces</taxon>
    </lineage>
</organism>
<proteinExistence type="predicted"/>
<dbReference type="EMBL" id="JACBZD010000002">
    <property type="protein sequence ID" value="NYI08050.1"/>
    <property type="molecule type" value="Genomic_DNA"/>
</dbReference>
<dbReference type="InterPro" id="IPR025339">
    <property type="entry name" value="DUF4245"/>
</dbReference>
<name>A0A853A3K3_9ACTN</name>
<accession>A0A853A3K3</accession>
<dbReference type="Proteomes" id="UP000567795">
    <property type="component" value="Unassembled WGS sequence"/>
</dbReference>
<protein>
    <recommendedName>
        <fullName evidence="4">DUF4245 domain-containing protein</fullName>
    </recommendedName>
</protein>
<keyword evidence="1" id="KW-0472">Membrane</keyword>
<dbReference type="Pfam" id="PF14030">
    <property type="entry name" value="DUF4245"/>
    <property type="match status" value="1"/>
</dbReference>
<evidence type="ECO:0000313" key="2">
    <source>
        <dbReference type="EMBL" id="NYI08050.1"/>
    </source>
</evidence>
<feature type="transmembrane region" description="Helical" evidence="1">
    <location>
        <begin position="12"/>
        <end position="31"/>
    </location>
</feature>
<keyword evidence="1" id="KW-0812">Transmembrane</keyword>
<reference evidence="2 3" key="1">
    <citation type="submission" date="2020-07" db="EMBL/GenBank/DDBJ databases">
        <title>Sequencing the genomes of 1000 actinobacteria strains.</title>
        <authorList>
            <person name="Klenk H.-P."/>
        </authorList>
    </citation>
    <scope>NUCLEOTIDE SEQUENCE [LARGE SCALE GENOMIC DNA]</scope>
    <source>
        <strain evidence="2 3">DSM 42178</strain>
    </source>
</reference>